<gene>
    <name evidence="1" type="ORF">LCGC14_2408430</name>
</gene>
<comment type="caution">
    <text evidence="1">The sequence shown here is derived from an EMBL/GenBank/DDBJ whole genome shotgun (WGS) entry which is preliminary data.</text>
</comment>
<proteinExistence type="predicted"/>
<dbReference type="AlphaFoldDB" id="A0A0F9E5D5"/>
<dbReference type="EMBL" id="LAZR01036331">
    <property type="protein sequence ID" value="KKL25126.1"/>
    <property type="molecule type" value="Genomic_DNA"/>
</dbReference>
<accession>A0A0F9E5D5</accession>
<sequence>MKKCDICEKEFEENVIIPFRLRIGPRLGRIGESIDIDYIKPIDVNVCDHCKESRKTKITNKFKSLLPSD</sequence>
<reference evidence="1" key="1">
    <citation type="journal article" date="2015" name="Nature">
        <title>Complex archaea that bridge the gap between prokaryotes and eukaryotes.</title>
        <authorList>
            <person name="Spang A."/>
            <person name="Saw J.H."/>
            <person name="Jorgensen S.L."/>
            <person name="Zaremba-Niedzwiedzka K."/>
            <person name="Martijn J."/>
            <person name="Lind A.E."/>
            <person name="van Eijk R."/>
            <person name="Schleper C."/>
            <person name="Guy L."/>
            <person name="Ettema T.J."/>
        </authorList>
    </citation>
    <scope>NUCLEOTIDE SEQUENCE</scope>
</reference>
<name>A0A0F9E5D5_9ZZZZ</name>
<organism evidence="1">
    <name type="scientific">marine sediment metagenome</name>
    <dbReference type="NCBI Taxonomy" id="412755"/>
    <lineage>
        <taxon>unclassified sequences</taxon>
        <taxon>metagenomes</taxon>
        <taxon>ecological metagenomes</taxon>
    </lineage>
</organism>
<protein>
    <submittedName>
        <fullName evidence="1">Uncharacterized protein</fullName>
    </submittedName>
</protein>
<evidence type="ECO:0000313" key="1">
    <source>
        <dbReference type="EMBL" id="KKL25126.1"/>
    </source>
</evidence>